<dbReference type="EMBL" id="JBHSPR010000020">
    <property type="protein sequence ID" value="MFC6019483.1"/>
    <property type="molecule type" value="Genomic_DNA"/>
</dbReference>
<keyword evidence="5" id="KW-0804">Transcription</keyword>
<evidence type="ECO:0000256" key="1">
    <source>
        <dbReference type="ARBA" id="ARBA00005384"/>
    </source>
</evidence>
<dbReference type="CDD" id="cd00609">
    <property type="entry name" value="AAT_like"/>
    <property type="match status" value="1"/>
</dbReference>
<dbReference type="InterPro" id="IPR051446">
    <property type="entry name" value="HTH_trans_reg/aminotransferase"/>
</dbReference>
<reference evidence="9" key="1">
    <citation type="journal article" date="2019" name="Int. J. Syst. Evol. Microbiol.">
        <title>The Global Catalogue of Microorganisms (GCM) 10K type strain sequencing project: providing services to taxonomists for standard genome sequencing and annotation.</title>
        <authorList>
            <consortium name="The Broad Institute Genomics Platform"/>
            <consortium name="The Broad Institute Genome Sequencing Center for Infectious Disease"/>
            <person name="Wu L."/>
            <person name="Ma J."/>
        </authorList>
    </citation>
    <scope>NUCLEOTIDE SEQUENCE [LARGE SCALE GENOMIC DNA]</scope>
    <source>
        <strain evidence="9">ZS-35-S2</strain>
    </source>
</reference>
<gene>
    <name evidence="8" type="ORF">ACFP2T_25150</name>
</gene>
<dbReference type="PANTHER" id="PTHR46577">
    <property type="entry name" value="HTH-TYPE TRANSCRIPTIONAL REGULATORY PROTEIN GABR"/>
    <property type="match status" value="1"/>
</dbReference>
<keyword evidence="9" id="KW-1185">Reference proteome</keyword>
<dbReference type="Pfam" id="PF00392">
    <property type="entry name" value="GntR"/>
    <property type="match status" value="1"/>
</dbReference>
<evidence type="ECO:0000256" key="6">
    <source>
        <dbReference type="SAM" id="MobiDB-lite"/>
    </source>
</evidence>
<dbReference type="Gene3D" id="3.40.640.10">
    <property type="entry name" value="Type I PLP-dependent aspartate aminotransferase-like (Major domain)"/>
    <property type="match status" value="1"/>
</dbReference>
<dbReference type="RefSeq" id="WP_377425452.1">
    <property type="nucleotide sequence ID" value="NZ_JBHSPR010000020.1"/>
</dbReference>
<evidence type="ECO:0000256" key="3">
    <source>
        <dbReference type="ARBA" id="ARBA00023015"/>
    </source>
</evidence>
<evidence type="ECO:0000256" key="4">
    <source>
        <dbReference type="ARBA" id="ARBA00023125"/>
    </source>
</evidence>
<evidence type="ECO:0000313" key="8">
    <source>
        <dbReference type="EMBL" id="MFC6019483.1"/>
    </source>
</evidence>
<feature type="compositionally biased region" description="Low complexity" evidence="6">
    <location>
        <begin position="101"/>
        <end position="113"/>
    </location>
</feature>
<accession>A0ABW1KEN2</accession>
<dbReference type="CDD" id="cd07377">
    <property type="entry name" value="WHTH_GntR"/>
    <property type="match status" value="1"/>
</dbReference>
<dbReference type="InterPro" id="IPR015421">
    <property type="entry name" value="PyrdxlP-dep_Trfase_major"/>
</dbReference>
<keyword evidence="4" id="KW-0238">DNA-binding</keyword>
<evidence type="ECO:0000313" key="9">
    <source>
        <dbReference type="Proteomes" id="UP001596203"/>
    </source>
</evidence>
<comment type="similarity">
    <text evidence="1">In the C-terminal section; belongs to the class-I pyridoxal-phosphate-dependent aminotransferase family.</text>
</comment>
<protein>
    <submittedName>
        <fullName evidence="8">PLP-dependent aminotransferase family protein</fullName>
    </submittedName>
</protein>
<dbReference type="InterPro" id="IPR015424">
    <property type="entry name" value="PyrdxlP-dep_Trfase"/>
</dbReference>
<dbReference type="PANTHER" id="PTHR46577:SF1">
    <property type="entry name" value="HTH-TYPE TRANSCRIPTIONAL REGULATORY PROTEIN GABR"/>
    <property type="match status" value="1"/>
</dbReference>
<evidence type="ECO:0000256" key="5">
    <source>
        <dbReference type="ARBA" id="ARBA00023163"/>
    </source>
</evidence>
<keyword evidence="8" id="KW-0808">Transferase</keyword>
<dbReference type="Gene3D" id="1.10.10.10">
    <property type="entry name" value="Winged helix-like DNA-binding domain superfamily/Winged helix DNA-binding domain"/>
    <property type="match status" value="1"/>
</dbReference>
<keyword evidence="3" id="KW-0805">Transcription regulation</keyword>
<dbReference type="SUPFAM" id="SSF53383">
    <property type="entry name" value="PLP-dependent transferases"/>
    <property type="match status" value="1"/>
</dbReference>
<dbReference type="GO" id="GO:0008483">
    <property type="term" value="F:transaminase activity"/>
    <property type="evidence" value="ECO:0007669"/>
    <property type="project" value="UniProtKB-KW"/>
</dbReference>
<dbReference type="SUPFAM" id="SSF46785">
    <property type="entry name" value="Winged helix' DNA-binding domain"/>
    <property type="match status" value="1"/>
</dbReference>
<sequence length="503" mass="52095">MAILEALVELDRDRPGLADRLTVALRAAIVDGRLAPGSRLPSSRDLATDLRLSRGVVVEAYEQLVAEGRLVARRGSGTTVSTGQHGTAAVSTGQHRLATAGGTAGATAGATAGKAVRPSREPAAPARNGDGRRVTDPAGVPTGRGGVLPLRPGVPDPGLFPRTAWRRAYERALDRAGAADLDYGDPAGAPRLRAELAGYLGRVRAARVRPLDLLATTGAAQAFGLLAGALRSVGVDAVGLEDPGSEGIRAHLVAHGLRLVPIPVDDGGLDVAALARTGLRAVLVTPAHQFPTGVVLAPDRRAALLDWTRRVDGLVIEDDYDAEFRYDRDPVGCLQGLAPDLVAHIGSASKALAPALRLGWLAVPPGLRSAVLAAKAAADLGGPVLEQLAFAELLAGGGYDRHLRRLRRVHRQRRDAVVAAVRRHLPAARISGVAAGLHLVVELPEHIDDVPLADAAHRAGLGPAPLSRLRLAPGGPPGLVLGYATHPPDVLGRAVATLAELIV</sequence>
<organism evidence="8 9">
    <name type="scientific">Plantactinospora solaniradicis</name>
    <dbReference type="NCBI Taxonomy" id="1723736"/>
    <lineage>
        <taxon>Bacteria</taxon>
        <taxon>Bacillati</taxon>
        <taxon>Actinomycetota</taxon>
        <taxon>Actinomycetes</taxon>
        <taxon>Micromonosporales</taxon>
        <taxon>Micromonosporaceae</taxon>
        <taxon>Plantactinospora</taxon>
    </lineage>
</organism>
<dbReference type="InterPro" id="IPR036388">
    <property type="entry name" value="WH-like_DNA-bd_sf"/>
</dbReference>
<evidence type="ECO:0000259" key="7">
    <source>
        <dbReference type="PROSITE" id="PS50949"/>
    </source>
</evidence>
<dbReference type="InterPro" id="IPR036390">
    <property type="entry name" value="WH_DNA-bd_sf"/>
</dbReference>
<feature type="domain" description="HTH gntR-type" evidence="7">
    <location>
        <begin position="15"/>
        <end position="83"/>
    </location>
</feature>
<keyword evidence="2" id="KW-0663">Pyridoxal phosphate</keyword>
<dbReference type="InterPro" id="IPR004839">
    <property type="entry name" value="Aminotransferase_I/II_large"/>
</dbReference>
<feature type="region of interest" description="Disordered" evidence="6">
    <location>
        <begin position="101"/>
        <end position="155"/>
    </location>
</feature>
<dbReference type="PROSITE" id="PS50949">
    <property type="entry name" value="HTH_GNTR"/>
    <property type="match status" value="1"/>
</dbReference>
<dbReference type="Proteomes" id="UP001596203">
    <property type="component" value="Unassembled WGS sequence"/>
</dbReference>
<dbReference type="InterPro" id="IPR000524">
    <property type="entry name" value="Tscrpt_reg_HTH_GntR"/>
</dbReference>
<dbReference type="Pfam" id="PF00155">
    <property type="entry name" value="Aminotran_1_2"/>
    <property type="match status" value="1"/>
</dbReference>
<evidence type="ECO:0000256" key="2">
    <source>
        <dbReference type="ARBA" id="ARBA00022898"/>
    </source>
</evidence>
<dbReference type="SMART" id="SM00345">
    <property type="entry name" value="HTH_GNTR"/>
    <property type="match status" value="1"/>
</dbReference>
<keyword evidence="8" id="KW-0032">Aminotransferase</keyword>
<proteinExistence type="inferred from homology"/>
<name>A0ABW1KEN2_9ACTN</name>
<comment type="caution">
    <text evidence="8">The sequence shown here is derived from an EMBL/GenBank/DDBJ whole genome shotgun (WGS) entry which is preliminary data.</text>
</comment>